<gene>
    <name evidence="7" type="ORF">AN277_0204130</name>
</gene>
<feature type="active site" description="Nucleophile" evidence="5">
    <location>
        <position position="8"/>
    </location>
</feature>
<dbReference type="EC" id="3.1.3.48" evidence="2"/>
<name>A0A199NU44_9MICC</name>
<reference evidence="7" key="1">
    <citation type="submission" date="2016-06" db="EMBL/GenBank/DDBJ databases">
        <title>Identification of putative biosynthetic pathways for the production of bioactive secondary metabolites by the marine actinomycete Kocuria kristinae RUTW2-3.</title>
        <authorList>
            <person name="Waterworth S.C."/>
            <person name="Walmsley T.A."/>
            <person name="Matongo T."/>
            <person name="Davies-Coleman M.T."/>
            <person name="Dorrington R.A."/>
        </authorList>
    </citation>
    <scope>NUCLEOTIDE SEQUENCE [LARGE SCALE GENOMIC DNA]</scope>
    <source>
        <strain evidence="7">RUTW2-3</strain>
    </source>
</reference>
<dbReference type="PRINTS" id="PR00719">
    <property type="entry name" value="LMWPTPASE"/>
</dbReference>
<keyword evidence="8" id="KW-1185">Reference proteome</keyword>
<dbReference type="STRING" id="37923.BK826_01795"/>
<dbReference type="GO" id="GO:0004725">
    <property type="term" value="F:protein tyrosine phosphatase activity"/>
    <property type="evidence" value="ECO:0007669"/>
    <property type="project" value="UniProtKB-EC"/>
</dbReference>
<dbReference type="Pfam" id="PF01451">
    <property type="entry name" value="LMWPc"/>
    <property type="match status" value="1"/>
</dbReference>
<protein>
    <recommendedName>
        <fullName evidence="2">protein-tyrosine-phosphatase</fullName>
        <ecNumber evidence="2">3.1.3.48</ecNumber>
    </recommendedName>
</protein>
<dbReference type="SMART" id="SM00226">
    <property type="entry name" value="LMWPc"/>
    <property type="match status" value="1"/>
</dbReference>
<dbReference type="InterPro" id="IPR036196">
    <property type="entry name" value="Ptyr_pPase_sf"/>
</dbReference>
<dbReference type="Gene3D" id="3.40.50.2300">
    <property type="match status" value="1"/>
</dbReference>
<evidence type="ECO:0000259" key="6">
    <source>
        <dbReference type="SMART" id="SM00226"/>
    </source>
</evidence>
<keyword evidence="4" id="KW-0904">Protein phosphatase</keyword>
<dbReference type="AlphaFoldDB" id="A0A199NU44"/>
<accession>A0A199NU44</accession>
<evidence type="ECO:0000256" key="4">
    <source>
        <dbReference type="ARBA" id="ARBA00022912"/>
    </source>
</evidence>
<evidence type="ECO:0000256" key="2">
    <source>
        <dbReference type="ARBA" id="ARBA00013064"/>
    </source>
</evidence>
<dbReference type="EMBL" id="LJBJ02000005">
    <property type="protein sequence ID" value="OAX52335.1"/>
    <property type="molecule type" value="Genomic_DNA"/>
</dbReference>
<feature type="active site" evidence="5">
    <location>
        <position position="14"/>
    </location>
</feature>
<evidence type="ECO:0000256" key="3">
    <source>
        <dbReference type="ARBA" id="ARBA00022801"/>
    </source>
</evidence>
<organism evidence="7 8">
    <name type="scientific">Rothia kristinae</name>
    <dbReference type="NCBI Taxonomy" id="37923"/>
    <lineage>
        <taxon>Bacteria</taxon>
        <taxon>Bacillati</taxon>
        <taxon>Actinomycetota</taxon>
        <taxon>Actinomycetes</taxon>
        <taxon>Micrococcales</taxon>
        <taxon>Micrococcaceae</taxon>
        <taxon>Rothia</taxon>
    </lineage>
</organism>
<proteinExistence type="inferred from homology"/>
<dbReference type="RefSeq" id="WP_061225334.1">
    <property type="nucleotide sequence ID" value="NZ_JAIUDH010000002.1"/>
</dbReference>
<dbReference type="SUPFAM" id="SSF52788">
    <property type="entry name" value="Phosphotyrosine protein phosphatases I"/>
    <property type="match status" value="1"/>
</dbReference>
<keyword evidence="3" id="KW-0378">Hydrolase</keyword>
<dbReference type="Proteomes" id="UP000053171">
    <property type="component" value="Unassembled WGS sequence"/>
</dbReference>
<evidence type="ECO:0000256" key="1">
    <source>
        <dbReference type="ARBA" id="ARBA00011063"/>
    </source>
</evidence>
<evidence type="ECO:0000256" key="5">
    <source>
        <dbReference type="PIRSR" id="PIRSR617867-1"/>
    </source>
</evidence>
<feature type="active site" description="Proton donor" evidence="5">
    <location>
        <position position="130"/>
    </location>
</feature>
<comment type="similarity">
    <text evidence="1">Belongs to the low molecular weight phosphotyrosine protein phosphatase family.</text>
</comment>
<dbReference type="PANTHER" id="PTHR11717">
    <property type="entry name" value="LOW MOLECULAR WEIGHT PROTEIN TYROSINE PHOSPHATASE"/>
    <property type="match status" value="1"/>
</dbReference>
<evidence type="ECO:0000313" key="7">
    <source>
        <dbReference type="EMBL" id="OAX52335.1"/>
    </source>
</evidence>
<feature type="domain" description="Phosphotyrosine protein phosphatase I" evidence="6">
    <location>
        <begin position="2"/>
        <end position="156"/>
    </location>
</feature>
<sequence>MTRIITVCTGNICRSPMAEYLIRRAVERADLPEVTVESFGISDEERGNPVDPRAARVLQAEGIDASGHRARQVTAADLAAADLVLALDLPHERALRGLAETERDAEKIHLLREFDPEAAHLKHRSLGIYDPWYGDEEDFETTFEMIDAAVPGVVDWAREHGPADAETARG</sequence>
<evidence type="ECO:0000313" key="8">
    <source>
        <dbReference type="Proteomes" id="UP000053171"/>
    </source>
</evidence>
<comment type="caution">
    <text evidence="7">The sequence shown here is derived from an EMBL/GenBank/DDBJ whole genome shotgun (WGS) entry which is preliminary data.</text>
</comment>
<dbReference type="PANTHER" id="PTHR11717:SF7">
    <property type="entry name" value="LOW MOLECULAR WEIGHT PHOSPHOTYROSINE PROTEIN PHOSPHATASE"/>
    <property type="match status" value="1"/>
</dbReference>
<dbReference type="InterPro" id="IPR023485">
    <property type="entry name" value="Ptyr_pPase"/>
</dbReference>
<dbReference type="CDD" id="cd16343">
    <property type="entry name" value="LMWPTP"/>
    <property type="match status" value="1"/>
</dbReference>
<dbReference type="InterPro" id="IPR017867">
    <property type="entry name" value="Tyr_phospatase_low_mol_wt"/>
</dbReference>
<dbReference type="InterPro" id="IPR050438">
    <property type="entry name" value="LMW_PTPase"/>
</dbReference>